<dbReference type="Gene3D" id="3.40.50.300">
    <property type="entry name" value="P-loop containing nucleotide triphosphate hydrolases"/>
    <property type="match status" value="1"/>
</dbReference>
<keyword evidence="3" id="KW-0808">Transferase</keyword>
<evidence type="ECO:0000256" key="1">
    <source>
        <dbReference type="ARBA" id="ARBA00022478"/>
    </source>
</evidence>
<dbReference type="GO" id="GO:0006269">
    <property type="term" value="P:DNA replication, synthesis of primer"/>
    <property type="evidence" value="ECO:0007669"/>
    <property type="project" value="UniProtKB-KW"/>
</dbReference>
<dbReference type="SMART" id="SM00778">
    <property type="entry name" value="Prim_Zn_Ribbon"/>
    <property type="match status" value="1"/>
</dbReference>
<dbReference type="Pfam" id="PF08273">
    <property type="entry name" value="Zn_Ribbon_Prim"/>
    <property type="match status" value="1"/>
</dbReference>
<keyword evidence="4" id="KW-0548">Nucleotidyltransferase</keyword>
<evidence type="ECO:0000259" key="7">
    <source>
        <dbReference type="SMART" id="SM00778"/>
    </source>
</evidence>
<comment type="caution">
    <text evidence="8">The sequence shown here is derived from an EMBL/GenBank/DDBJ whole genome shotgun (WGS) entry which is preliminary data.</text>
</comment>
<evidence type="ECO:0000256" key="6">
    <source>
        <dbReference type="ARBA" id="ARBA00023163"/>
    </source>
</evidence>
<dbReference type="Pfam" id="PF13362">
    <property type="entry name" value="Toprim_3"/>
    <property type="match status" value="1"/>
</dbReference>
<accession>A0A2D0JMZ6</accession>
<dbReference type="Gene3D" id="3.90.580.10">
    <property type="entry name" value="Zinc finger, CHC2-type domain"/>
    <property type="match status" value="1"/>
</dbReference>
<dbReference type="SUPFAM" id="SSF57783">
    <property type="entry name" value="Zinc beta-ribbon"/>
    <property type="match status" value="1"/>
</dbReference>
<evidence type="ECO:0000313" key="8">
    <source>
        <dbReference type="EMBL" id="PHM47680.1"/>
    </source>
</evidence>
<dbReference type="GO" id="GO:0000428">
    <property type="term" value="C:DNA-directed RNA polymerase complex"/>
    <property type="evidence" value="ECO:0007669"/>
    <property type="project" value="UniProtKB-KW"/>
</dbReference>
<dbReference type="InterPro" id="IPR036977">
    <property type="entry name" value="DNA_primase_Znf_CHC2"/>
</dbReference>
<keyword evidence="2" id="KW-0639">Primosome</keyword>
<dbReference type="EMBL" id="NITZ01000016">
    <property type="protein sequence ID" value="PHM47680.1"/>
    <property type="molecule type" value="Genomic_DNA"/>
</dbReference>
<gene>
    <name evidence="8" type="ORF">Xmir_03010</name>
</gene>
<dbReference type="CDD" id="cd01029">
    <property type="entry name" value="TOPRIM_primases"/>
    <property type="match status" value="1"/>
</dbReference>
<organism evidence="8 9">
    <name type="scientific">Xenorhabdus miraniensis</name>
    <dbReference type="NCBI Taxonomy" id="351674"/>
    <lineage>
        <taxon>Bacteria</taxon>
        <taxon>Pseudomonadati</taxon>
        <taxon>Pseudomonadota</taxon>
        <taxon>Gammaproteobacteria</taxon>
        <taxon>Enterobacterales</taxon>
        <taxon>Morganellaceae</taxon>
        <taxon>Xenorhabdus</taxon>
    </lineage>
</organism>
<dbReference type="InterPro" id="IPR027417">
    <property type="entry name" value="P-loop_NTPase"/>
</dbReference>
<sequence length="702" mass="76336">MMADTQHTQTRPEFTVQKTTGNQKPLDLIQTVKTSAMYSWANLLPACGIDIPAKGKHGACPICGGTDRFHFIDDHHHGNWHCRQCDAPNYGDGLDLVAKTKGISIIEAAKVVADALALPLPEPKPAKATHYPTQPIAERVAALMAQTVAGQSPYLAAKGLQHLDQRLLFDNSTVLALTALDKKVTGAQIIKPNGEKKFFPGSQKKGAFIPVSALEAHPDTVIITEGYATALTINQLCKGTVLAALDEGNLLSVAKAVRERWPDTKIILAADNDWHFPGELDKKGKTKVNVGKISAEKAALAVNGWVTLPPDAVKADWDDYRQHHGIEAAKQAFSKGLYQVGKSMNNHVTENRNYDNVETLYPQRKTKLPLSVGSEGFNAQLDYVVKGIIPAHSLCSIYGASGSYKSFLAGAWGCHIATGKAWAGKAVAQGSVLYVVGEGGIGVPRRIKAWEIVNGQTVKNMYLINTPVFPASPAEVHELVIAAQQVESETGEPVRLIILDTLARCFGGADENDSKDMGAFVRGCDELKARTGASILVVHHSGKDESKGARGSSAFRAALDVEYRINREGKKGGALVITCTKMKDAEEPENKAYDMRVVELFTDKDGEDITSLVLVDKPRDPVEEEEIEHIPNKTDNHTTLWQCIRSRTALKEPCSVALIRDDLKAMGVNVKNFSRWLTKLEHDGLITRSGQEITIINQNNAD</sequence>
<dbReference type="GO" id="GO:1990077">
    <property type="term" value="C:primosome complex"/>
    <property type="evidence" value="ECO:0007669"/>
    <property type="project" value="UniProtKB-KW"/>
</dbReference>
<reference evidence="8 9" key="1">
    <citation type="journal article" date="2017" name="Nat. Microbiol.">
        <title>Natural product diversity associated with the nematode symbionts Photorhabdus and Xenorhabdus.</title>
        <authorList>
            <person name="Tobias N.J."/>
            <person name="Wolff H."/>
            <person name="Djahanschiri B."/>
            <person name="Grundmann F."/>
            <person name="Kronenwerth M."/>
            <person name="Shi Y.M."/>
            <person name="Simonyi S."/>
            <person name="Grun P."/>
            <person name="Shapiro-Ilan D."/>
            <person name="Pidot S.J."/>
            <person name="Stinear T.P."/>
            <person name="Ebersberger I."/>
            <person name="Bode H.B."/>
        </authorList>
    </citation>
    <scope>NUCLEOTIDE SEQUENCE [LARGE SCALE GENOMIC DNA]</scope>
    <source>
        <strain evidence="8 9">DSM 17902</strain>
    </source>
</reference>
<dbReference type="SUPFAM" id="SSF52540">
    <property type="entry name" value="P-loop containing nucleoside triphosphate hydrolases"/>
    <property type="match status" value="1"/>
</dbReference>
<dbReference type="InterPro" id="IPR034154">
    <property type="entry name" value="TOPRIM_DnaG/twinkle"/>
</dbReference>
<evidence type="ECO:0000256" key="4">
    <source>
        <dbReference type="ARBA" id="ARBA00022695"/>
    </source>
</evidence>
<dbReference type="CDD" id="cd01125">
    <property type="entry name" value="RepA_RSF1010_like"/>
    <property type="match status" value="1"/>
</dbReference>
<evidence type="ECO:0000256" key="2">
    <source>
        <dbReference type="ARBA" id="ARBA00022515"/>
    </source>
</evidence>
<keyword evidence="1" id="KW-0240">DNA-directed RNA polymerase</keyword>
<name>A0A2D0JMZ6_9GAMM</name>
<dbReference type="AlphaFoldDB" id="A0A2D0JMZ6"/>
<feature type="domain" description="DNA primase/helicase Gp4 N-terminal Bacteriophage T7-like" evidence="7">
    <location>
        <begin position="55"/>
        <end position="94"/>
    </location>
</feature>
<dbReference type="GO" id="GO:0004386">
    <property type="term" value="F:helicase activity"/>
    <property type="evidence" value="ECO:0007669"/>
    <property type="project" value="InterPro"/>
</dbReference>
<evidence type="ECO:0000256" key="5">
    <source>
        <dbReference type="ARBA" id="ARBA00022705"/>
    </source>
</evidence>
<protein>
    <submittedName>
        <fullName evidence="8">DNA primase</fullName>
    </submittedName>
</protein>
<keyword evidence="9" id="KW-1185">Reference proteome</keyword>
<keyword evidence="6" id="KW-0804">Transcription</keyword>
<dbReference type="InterPro" id="IPR038724">
    <property type="entry name" value="RepA"/>
</dbReference>
<dbReference type="InterPro" id="IPR013237">
    <property type="entry name" value="Phage_T7_Gp4_N"/>
</dbReference>
<dbReference type="GO" id="GO:0003677">
    <property type="term" value="F:DNA binding"/>
    <property type="evidence" value="ECO:0007669"/>
    <property type="project" value="InterPro"/>
</dbReference>
<proteinExistence type="predicted"/>
<dbReference type="Proteomes" id="UP000221980">
    <property type="component" value="Unassembled WGS sequence"/>
</dbReference>
<keyword evidence="5" id="KW-0235">DNA replication</keyword>
<dbReference type="GO" id="GO:0008270">
    <property type="term" value="F:zinc ion binding"/>
    <property type="evidence" value="ECO:0007669"/>
    <property type="project" value="InterPro"/>
</dbReference>
<dbReference type="GO" id="GO:0016779">
    <property type="term" value="F:nucleotidyltransferase activity"/>
    <property type="evidence" value="ECO:0007669"/>
    <property type="project" value="UniProtKB-KW"/>
</dbReference>
<dbReference type="Pfam" id="PF13481">
    <property type="entry name" value="AAA_25"/>
    <property type="match status" value="1"/>
</dbReference>
<dbReference type="InterPro" id="IPR006171">
    <property type="entry name" value="TOPRIM_dom"/>
</dbReference>
<evidence type="ECO:0000256" key="3">
    <source>
        <dbReference type="ARBA" id="ARBA00022679"/>
    </source>
</evidence>
<evidence type="ECO:0000313" key="9">
    <source>
        <dbReference type="Proteomes" id="UP000221980"/>
    </source>
</evidence>